<protein>
    <submittedName>
        <fullName evidence="3">Septum formation initiator</fullName>
    </submittedName>
</protein>
<feature type="domain" description="Rv3660c-like CheY-like N-terminal" evidence="2">
    <location>
        <begin position="24"/>
        <end position="130"/>
    </location>
</feature>
<keyword evidence="4" id="KW-1185">Reference proteome</keyword>
<evidence type="ECO:0000313" key="3">
    <source>
        <dbReference type="EMBL" id="GAA2510263.1"/>
    </source>
</evidence>
<organism evidence="3 4">
    <name type="scientific">Pilimelia columellifera subsp. columellifera</name>
    <dbReference type="NCBI Taxonomy" id="706583"/>
    <lineage>
        <taxon>Bacteria</taxon>
        <taxon>Bacillati</taxon>
        <taxon>Actinomycetota</taxon>
        <taxon>Actinomycetes</taxon>
        <taxon>Micromonosporales</taxon>
        <taxon>Micromonosporaceae</taxon>
        <taxon>Pilimelia</taxon>
    </lineage>
</organism>
<dbReference type="EMBL" id="BAAARY010000001">
    <property type="protein sequence ID" value="GAA2510263.1"/>
    <property type="molecule type" value="Genomic_DNA"/>
</dbReference>
<dbReference type="NCBIfam" id="TIGR03815">
    <property type="entry name" value="CpaE_hom_Actino"/>
    <property type="match status" value="1"/>
</dbReference>
<evidence type="ECO:0000256" key="1">
    <source>
        <dbReference type="SAM" id="MobiDB-lite"/>
    </source>
</evidence>
<proteinExistence type="predicted"/>
<gene>
    <name evidence="3" type="ORF">GCM10010201_01120</name>
</gene>
<feature type="region of interest" description="Disordered" evidence="1">
    <location>
        <begin position="1"/>
        <end position="20"/>
    </location>
</feature>
<accession>A0ABN3MXB7</accession>
<evidence type="ECO:0000313" key="4">
    <source>
        <dbReference type="Proteomes" id="UP001499978"/>
    </source>
</evidence>
<dbReference type="Proteomes" id="UP001499978">
    <property type="component" value="Unassembled WGS sequence"/>
</dbReference>
<dbReference type="InterPro" id="IPR050625">
    <property type="entry name" value="ParA/MinD_ATPase"/>
</dbReference>
<dbReference type="InterPro" id="IPR022521">
    <property type="entry name" value="Rv3660c"/>
</dbReference>
<sequence length="369" mass="37867">MTHEDAMPSPPPDATGARRRPLIVTADPDLLDDLLRLAVAAGVEVDLAVDPVAARRWYGDAPLVLIGLDQAEACGRSSLARRARVVVVGASPGPAPWAGAQRAGAEHVALLPEAEPWLVERLAASARRPARGPGHIIAVLSGRGGAGGSVLSVGLALAGARSARSTLLIDADPLGGGLDLILGWEGIDGLRWPELAEARGHIDTPALVRALPGQGDLSLLSWDRGEPLPLPASAMTAALDAGIRGRDLVVVDLPRCLTPAASVALAAADRAIIVAPAELRATAAASRVIRRAAEHCPEIGVIVRLPAPGRLRADEIAEALGVPLAGTLAPEPNLAAALERGRPPGARGPLARLCQSLIADPARPLREAA</sequence>
<reference evidence="3 4" key="1">
    <citation type="journal article" date="2019" name="Int. J. Syst. Evol. Microbiol.">
        <title>The Global Catalogue of Microorganisms (GCM) 10K type strain sequencing project: providing services to taxonomists for standard genome sequencing and annotation.</title>
        <authorList>
            <consortium name="The Broad Institute Genomics Platform"/>
            <consortium name="The Broad Institute Genome Sequencing Center for Infectious Disease"/>
            <person name="Wu L."/>
            <person name="Ma J."/>
        </authorList>
    </citation>
    <scope>NUCLEOTIDE SEQUENCE [LARGE SCALE GENOMIC DNA]</scope>
    <source>
        <strain evidence="3 4">JCM 3367</strain>
    </source>
</reference>
<dbReference type="InterPro" id="IPR027417">
    <property type="entry name" value="P-loop_NTPase"/>
</dbReference>
<dbReference type="SUPFAM" id="SSF52540">
    <property type="entry name" value="P-loop containing nucleoside triphosphate hydrolases"/>
    <property type="match status" value="1"/>
</dbReference>
<dbReference type="PANTHER" id="PTHR43384">
    <property type="entry name" value="SEPTUM SITE-DETERMINING PROTEIN MIND HOMOLOG, CHLOROPLASTIC-RELATED"/>
    <property type="match status" value="1"/>
</dbReference>
<dbReference type="Gene3D" id="3.40.50.300">
    <property type="entry name" value="P-loop containing nucleotide triphosphate hydrolases"/>
    <property type="match status" value="1"/>
</dbReference>
<dbReference type="PANTHER" id="PTHR43384:SF11">
    <property type="entry name" value="SEPTUM SITE DETERMINING PROTEIN"/>
    <property type="match status" value="1"/>
</dbReference>
<name>A0ABN3MXB7_9ACTN</name>
<comment type="caution">
    <text evidence="3">The sequence shown here is derived from an EMBL/GenBank/DDBJ whole genome shotgun (WGS) entry which is preliminary data.</text>
</comment>
<evidence type="ECO:0000259" key="2">
    <source>
        <dbReference type="Pfam" id="PF26563"/>
    </source>
</evidence>
<dbReference type="Pfam" id="PF26563">
    <property type="entry name" value="Rv3660c_N"/>
    <property type="match status" value="1"/>
</dbReference>
<dbReference type="InterPro" id="IPR059050">
    <property type="entry name" value="Rv3660c_N"/>
</dbReference>